<keyword evidence="2" id="KW-0732">Signal</keyword>
<dbReference type="EMBL" id="AXZG01000053">
    <property type="protein sequence ID" value="ERT65529.1"/>
    <property type="molecule type" value="Genomic_DNA"/>
</dbReference>
<feature type="chain" id="PRO_5004690035" description="Tat pathway signal sequence domain protein" evidence="2">
    <location>
        <begin position="33"/>
        <end position="386"/>
    </location>
</feature>
<evidence type="ECO:0000313" key="4">
    <source>
        <dbReference type="Proteomes" id="UP000017174"/>
    </source>
</evidence>
<organism evidence="3 4">
    <name type="scientific">Rothia aeria F0184</name>
    <dbReference type="NCBI Taxonomy" id="888019"/>
    <lineage>
        <taxon>Bacteria</taxon>
        <taxon>Bacillati</taxon>
        <taxon>Actinomycetota</taxon>
        <taxon>Actinomycetes</taxon>
        <taxon>Micrococcales</taxon>
        <taxon>Micrococcaceae</taxon>
        <taxon>Rothia</taxon>
    </lineage>
</organism>
<evidence type="ECO:0000256" key="2">
    <source>
        <dbReference type="SAM" id="SignalP"/>
    </source>
</evidence>
<dbReference type="RefSeq" id="WP_023134132.1">
    <property type="nucleotide sequence ID" value="NZ_KI518032.1"/>
</dbReference>
<comment type="caution">
    <text evidence="3">The sequence shown here is derived from an EMBL/GenBank/DDBJ whole genome shotgun (WGS) entry which is preliminary data.</text>
</comment>
<dbReference type="Proteomes" id="UP000017174">
    <property type="component" value="Unassembled WGS sequence"/>
</dbReference>
<evidence type="ECO:0000313" key="3">
    <source>
        <dbReference type="EMBL" id="ERT65529.1"/>
    </source>
</evidence>
<dbReference type="PATRIC" id="fig|888019.4.peg.1626"/>
<dbReference type="AlphaFoldDB" id="U7V2Z1"/>
<reference evidence="3 4" key="1">
    <citation type="submission" date="2013-08" db="EMBL/GenBank/DDBJ databases">
        <authorList>
            <person name="Weinstock G."/>
            <person name="Sodergren E."/>
            <person name="Wylie T."/>
            <person name="Fulton L."/>
            <person name="Fulton R."/>
            <person name="Fronick C."/>
            <person name="O'Laughlin M."/>
            <person name="Godfrey J."/>
            <person name="Miner T."/>
            <person name="Herter B."/>
            <person name="Appelbaum E."/>
            <person name="Cordes M."/>
            <person name="Lek S."/>
            <person name="Wollam A."/>
            <person name="Pepin K.H."/>
            <person name="Palsikar V.B."/>
            <person name="Mitreva M."/>
            <person name="Wilson R.K."/>
        </authorList>
    </citation>
    <scope>NUCLEOTIDE SEQUENCE [LARGE SCALE GENOMIC DNA]</scope>
    <source>
        <strain evidence="3 4">F0184</strain>
    </source>
</reference>
<evidence type="ECO:0008006" key="5">
    <source>
        <dbReference type="Google" id="ProtNLM"/>
    </source>
</evidence>
<sequence>MMRYFRTRGALAGASALALVGATAVPLSSAFAEPQQAGSTPSSQQSTPSEPEQKPSIQKTEGTLDPLAEKNTIKVQGTGLDKTLTDGYYAEMWEIDAQGQPVGENIAEASDQLTLGQRGQFDATLTVRGSRVDPQKHYAVFIVDHTGRGGHMGVHATAPVNIKPTDPTKLRPRFETSPETLYTHRQDNEVTIRGKYYYPPNSDASVAISLREKHEDGGPGDEIATGTVAASELKDGTFTYKLHVPGEKIKDKTYYTLAVAMDGGTKEQGAIKELYGHGGSFAVITDGMVSRSSQHNQVKVAGGGFKNVQQGTAMHLRLREYNIDAQKPAGDALAEKQVTVNPPNGSFETDFTVPADKLQAGKKYVIEASIDGQEQSEVTEYITVTP</sequence>
<feature type="compositionally biased region" description="Low complexity" evidence="1">
    <location>
        <begin position="34"/>
        <end position="56"/>
    </location>
</feature>
<evidence type="ECO:0000256" key="1">
    <source>
        <dbReference type="SAM" id="MobiDB-lite"/>
    </source>
</evidence>
<accession>U7V2Z1</accession>
<feature type="signal peptide" evidence="2">
    <location>
        <begin position="1"/>
        <end position="32"/>
    </location>
</feature>
<dbReference type="HOGENOM" id="CLU_667102_0_0_11"/>
<protein>
    <recommendedName>
        <fullName evidence="5">Tat pathway signal sequence domain protein</fullName>
    </recommendedName>
</protein>
<proteinExistence type="predicted"/>
<feature type="region of interest" description="Disordered" evidence="1">
    <location>
        <begin position="31"/>
        <end position="72"/>
    </location>
</feature>
<gene>
    <name evidence="3" type="ORF">HMPREF0742_01919</name>
</gene>
<name>U7V2Z1_9MICC</name>